<dbReference type="Pfam" id="PF13424">
    <property type="entry name" value="TPR_12"/>
    <property type="match status" value="6"/>
</dbReference>
<accession>A0AA40T0M0</accession>
<feature type="repeat" description="TPR" evidence="1">
    <location>
        <begin position="313"/>
        <end position="346"/>
    </location>
</feature>
<dbReference type="Pfam" id="PF12770">
    <property type="entry name" value="CHAT"/>
    <property type="match status" value="1"/>
</dbReference>
<protein>
    <submittedName>
        <fullName evidence="4">DUF2225 domain-containing protein</fullName>
    </submittedName>
</protein>
<comment type="caution">
    <text evidence="4">The sequence shown here is derived from an EMBL/GenBank/DDBJ whole genome shotgun (WGS) entry which is preliminary data.</text>
</comment>
<dbReference type="InterPro" id="IPR024983">
    <property type="entry name" value="CHAT_dom"/>
</dbReference>
<dbReference type="PROSITE" id="PS50005">
    <property type="entry name" value="TPR"/>
    <property type="match status" value="6"/>
</dbReference>
<name>A0AA40T0M0_9NOST</name>
<evidence type="ECO:0000259" key="3">
    <source>
        <dbReference type="Pfam" id="PF12770"/>
    </source>
</evidence>
<dbReference type="InterPro" id="IPR019734">
    <property type="entry name" value="TPR_rpt"/>
</dbReference>
<feature type="repeat" description="TPR" evidence="1">
    <location>
        <begin position="273"/>
        <end position="306"/>
    </location>
</feature>
<sequence>MNKNTKFQRNFCCSFSRVSRYSLIGLLGVVLLSDAVGAKVGGLQNYSPKTSPEILLDKYRDNFPSLEAGDKQLLLKSYHNQQQIYIAQQPASTPSIPLNPEQQKLYQQGVKLFQEAEELKKKGNREGYVQAINKYQQALKIVQSIGLRQEEAEINQNIGVVYFLVSDYKNALEFHNKALSIWQELNQPLQQASALSLIGNVYAGIGEYEKAIQYFNQAQSSFQAQKQFRLIAITLNSTASAYMRLGKMNNALSSLNQAVEIYRTTFKDSDKEAYILDNIAFIYSQIGESDTALQYYNQALDIQRKRLDLPAQAVIMRNIGSLHLKLGKYQQALDFLNKALEIQQSKGTLVDQGLTIHDIAGVHDSLGKYEQAIEHYKKAKLLFHQAGRITLEHQSIGHIVSIYRNFLGDNQEALKYTDEALQLQRQAGDKEDEAYTLNQQADIYLLQGDYQLALDGYNQALTIERSITKNPRQEARTLANIAFLYNLLGDTDSSIKTYTQALDIYKKLDYQVGQAKIFRSIGSVYQLNRRDKEALESYNQALSLHRKQNDNRSEIATLWGIAKTHRSRKDYDKAFDTANQALALSQQYEYSFNITASLGIIGSIYFAKSDYQNALNSYKNILVDYRKVGLRIKEAETLNTMSMAYEFQKQHQQAIDKLNQELKLRRELKDSTGEAQALYQIAINQRNLGNLKTALSNIQTTINIVESIRGKVQSDELRTSYFATVQNYYKFYIDLLMQLHKQDPTKVCEFNIQDLKIKDRCDAVALHISERSRARSLVELLTEANAKIRKGANPELIQQERDLLQKLDTKQKLLQNLEASSQKDPIAQASIKRCQQDIENLLSQYRELQTKIRTTSPKYAALKYPEPLKLDQIQQQLDKDTILLQYSLGEQRSYVWVVTPNSLHSYELPKRKLIETAALDLKARLQDIGNHGTSPDNIPLAGKKISITQAANQLSESILAPVTKHLGQKRLVVVPDGVLQYIPFAALTIPQSSISQKNYQPLLLNHEIVNLPSASTIDILRKEIKERKAPKTLAVLADPVFSKQDERLANNCQNPQPFLSNNNQQLAINPQNSSYNIEFDLEKSALIRATRDINLGNITRLKKTRTEALEIMKFVDDSEQIHAFDCDANYAWVSNPELSQYRYLLFATHGILNDINPELSGIVLSLVDKNGNPTQKPFLQLSDLFNLDYPAELIVLSACETGLGKEVSGEGLVGLTRGLMYAGAARVAVSLWSVEEEATSKLMREFYREILQNGKTPAAALRAAQLEMWRQQEWRNPYSWAGFTLLGEWR</sequence>
<feature type="repeat" description="TPR" evidence="1">
    <location>
        <begin position="192"/>
        <end position="225"/>
    </location>
</feature>
<gene>
    <name evidence="4" type="ORF">FNW02_23910</name>
</gene>
<proteinExistence type="predicted"/>
<dbReference type="SMART" id="SM00028">
    <property type="entry name" value="TPR"/>
    <property type="match status" value="14"/>
</dbReference>
<dbReference type="EMBL" id="VJXY01000031">
    <property type="protein sequence ID" value="MBD6618786.1"/>
    <property type="molecule type" value="Genomic_DNA"/>
</dbReference>
<keyword evidence="5" id="KW-1185">Reference proteome</keyword>
<feature type="repeat" description="TPR" evidence="1">
    <location>
        <begin position="434"/>
        <end position="467"/>
    </location>
</feature>
<keyword evidence="1" id="KW-0802">TPR repeat</keyword>
<feature type="repeat" description="TPR" evidence="1">
    <location>
        <begin position="515"/>
        <end position="548"/>
    </location>
</feature>
<dbReference type="RefSeq" id="WP_191759984.1">
    <property type="nucleotide sequence ID" value="NZ_VJXY01000031.1"/>
</dbReference>
<evidence type="ECO:0000313" key="4">
    <source>
        <dbReference type="EMBL" id="MBD6618786.1"/>
    </source>
</evidence>
<organism evidence="4 5">
    <name type="scientific">Komarekiella delphini-convector SJRDD-AB1</name>
    <dbReference type="NCBI Taxonomy" id="2593771"/>
    <lineage>
        <taxon>Bacteria</taxon>
        <taxon>Bacillati</taxon>
        <taxon>Cyanobacteriota</taxon>
        <taxon>Cyanophyceae</taxon>
        <taxon>Nostocales</taxon>
        <taxon>Nostocaceae</taxon>
        <taxon>Komarekiella</taxon>
        <taxon>Komarekiella delphini-convector</taxon>
    </lineage>
</organism>
<evidence type="ECO:0000256" key="1">
    <source>
        <dbReference type="PROSITE-ProRule" id="PRU00339"/>
    </source>
</evidence>
<keyword evidence="2" id="KW-0175">Coiled coil</keyword>
<feature type="coiled-coil region" evidence="2">
    <location>
        <begin position="800"/>
        <end position="851"/>
    </location>
</feature>
<feature type="domain" description="CHAT" evidence="3">
    <location>
        <begin position="949"/>
        <end position="1288"/>
    </location>
</feature>
<evidence type="ECO:0000313" key="5">
    <source>
        <dbReference type="Proteomes" id="UP001165986"/>
    </source>
</evidence>
<dbReference type="Gene3D" id="1.25.40.10">
    <property type="entry name" value="Tetratricopeptide repeat domain"/>
    <property type="match status" value="4"/>
</dbReference>
<dbReference type="PANTHER" id="PTHR10098:SF108">
    <property type="entry name" value="TETRATRICOPEPTIDE REPEAT PROTEIN 28"/>
    <property type="match status" value="1"/>
</dbReference>
<feature type="repeat" description="TPR" evidence="1">
    <location>
        <begin position="152"/>
        <end position="185"/>
    </location>
</feature>
<reference evidence="4" key="1">
    <citation type="submission" date="2019-07" db="EMBL/GenBank/DDBJ databases">
        <title>Toxilogical consequences of a new and cryptic species of cyanobacteria (Komarekiella delphini-convector) recovered from the epidermis of a bottlenose dolphin and 1500 ft. in the air.</title>
        <authorList>
            <person name="Brown A.O."/>
            <person name="Dvorak P."/>
            <person name="Villanueva C.D."/>
            <person name="Foss A.J."/>
            <person name="Garvey A.D."/>
            <person name="Gibson Q.A."/>
            <person name="Johansen J.R."/>
            <person name="Casamatta D.A."/>
        </authorList>
    </citation>
    <scope>NUCLEOTIDE SEQUENCE</scope>
    <source>
        <strain evidence="4">SJRDD-AB1</strain>
    </source>
</reference>
<dbReference type="Proteomes" id="UP001165986">
    <property type="component" value="Unassembled WGS sequence"/>
</dbReference>
<dbReference type="InterPro" id="IPR011990">
    <property type="entry name" value="TPR-like_helical_dom_sf"/>
</dbReference>
<evidence type="ECO:0000256" key="2">
    <source>
        <dbReference type="SAM" id="Coils"/>
    </source>
</evidence>
<dbReference type="PROSITE" id="PS50293">
    <property type="entry name" value="TPR_REGION"/>
    <property type="match status" value="1"/>
</dbReference>
<dbReference type="PANTHER" id="PTHR10098">
    <property type="entry name" value="RAPSYN-RELATED"/>
    <property type="match status" value="1"/>
</dbReference>
<dbReference type="SUPFAM" id="SSF48452">
    <property type="entry name" value="TPR-like"/>
    <property type="match status" value="4"/>
</dbReference>